<dbReference type="InterPro" id="IPR029058">
    <property type="entry name" value="AB_hydrolase_fold"/>
</dbReference>
<dbReference type="InterPro" id="IPR000801">
    <property type="entry name" value="Esterase-like"/>
</dbReference>
<dbReference type="AlphaFoldDB" id="A0A644XMS7"/>
<evidence type="ECO:0000313" key="1">
    <source>
        <dbReference type="EMBL" id="MPM17496.1"/>
    </source>
</evidence>
<organism evidence="1">
    <name type="scientific">bioreactor metagenome</name>
    <dbReference type="NCBI Taxonomy" id="1076179"/>
    <lineage>
        <taxon>unclassified sequences</taxon>
        <taxon>metagenomes</taxon>
        <taxon>ecological metagenomes</taxon>
    </lineage>
</organism>
<name>A0A644XMS7_9ZZZZ</name>
<dbReference type="EMBL" id="VSSQ01002807">
    <property type="protein sequence ID" value="MPM17496.1"/>
    <property type="molecule type" value="Genomic_DNA"/>
</dbReference>
<dbReference type="Gene3D" id="3.40.50.1820">
    <property type="entry name" value="alpha/beta hydrolase"/>
    <property type="match status" value="1"/>
</dbReference>
<dbReference type="SUPFAM" id="SSF53474">
    <property type="entry name" value="alpha/beta-Hydrolases"/>
    <property type="match status" value="1"/>
</dbReference>
<protein>
    <submittedName>
        <fullName evidence="1">Diacylglycerol acyltransferase/mycolyltransferase Ag85A</fullName>
        <ecNumber evidence="1">2.3.1.122</ecNumber>
    </submittedName>
</protein>
<proteinExistence type="predicted"/>
<dbReference type="PANTHER" id="PTHR48098">
    <property type="entry name" value="ENTEROCHELIN ESTERASE-RELATED"/>
    <property type="match status" value="1"/>
</dbReference>
<accession>A0A644XMS7</accession>
<dbReference type="GO" id="GO:0050348">
    <property type="term" value="F:trehalose O-mycolyltransferase activity"/>
    <property type="evidence" value="ECO:0007669"/>
    <property type="project" value="UniProtKB-EC"/>
</dbReference>
<reference evidence="1" key="1">
    <citation type="submission" date="2019-08" db="EMBL/GenBank/DDBJ databases">
        <authorList>
            <person name="Kucharzyk K."/>
            <person name="Murdoch R.W."/>
            <person name="Higgins S."/>
            <person name="Loffler F."/>
        </authorList>
    </citation>
    <scope>NUCLEOTIDE SEQUENCE</scope>
</reference>
<dbReference type="InterPro" id="IPR050583">
    <property type="entry name" value="Mycobacterial_A85_antigen"/>
</dbReference>
<keyword evidence="1" id="KW-0808">Transferase</keyword>
<gene>
    <name evidence="1" type="primary">fbpA</name>
    <name evidence="1" type="ORF">SDC9_63891</name>
</gene>
<dbReference type="Pfam" id="PF00756">
    <property type="entry name" value="Esterase"/>
    <property type="match status" value="1"/>
</dbReference>
<sequence>MALIRLDFFSDVLKVDTAVQVIVPQRCERSPSIGQPPYKVLYLLHGLKQNETSYLRNSRIERYVQNLDLVVVMPSVGRSFYTDQKKGYPYFTYLTEELPRLLSTLLPISTQRDDTAIAGLSMGGYGALKAALTNPMQYGYAASMSGALDLVSLANRMKDETLPFPAEFENTFGPLECLADGQDDLFALAAKLGKVRPRLYITCGTEDFLYEDNIHFVKTFGERLDIRYEETAGSHTWAFWDAALPGVLSSMLQ</sequence>
<dbReference type="PANTHER" id="PTHR48098:SF1">
    <property type="entry name" value="DIACYLGLYCEROL ACYLTRANSFERASE_MYCOLYLTRANSFERASE AG85A"/>
    <property type="match status" value="1"/>
</dbReference>
<dbReference type="EC" id="2.3.1.122" evidence="1"/>
<comment type="caution">
    <text evidence="1">The sequence shown here is derived from an EMBL/GenBank/DDBJ whole genome shotgun (WGS) entry which is preliminary data.</text>
</comment>
<keyword evidence="1" id="KW-0012">Acyltransferase</keyword>